<dbReference type="Pfam" id="PF04909">
    <property type="entry name" value="Amidohydro_2"/>
    <property type="match status" value="1"/>
</dbReference>
<dbReference type="Gene3D" id="3.20.20.140">
    <property type="entry name" value="Metal-dependent hydrolases"/>
    <property type="match status" value="1"/>
</dbReference>
<gene>
    <name evidence="3" type="ORF">BAVI_09811</name>
</gene>
<keyword evidence="4" id="KW-1185">Reference proteome</keyword>
<comment type="caution">
    <text evidence="3">The sequence shown here is derived from an EMBL/GenBank/DDBJ whole genome shotgun (WGS) entry which is preliminary data.</text>
</comment>
<dbReference type="Proteomes" id="UP000018877">
    <property type="component" value="Unassembled WGS sequence"/>
</dbReference>
<evidence type="ECO:0000259" key="2">
    <source>
        <dbReference type="Pfam" id="PF04909"/>
    </source>
</evidence>
<protein>
    <recommendedName>
        <fullName evidence="2">Amidohydrolase-related domain-containing protein</fullName>
    </recommendedName>
</protein>
<proteinExistence type="predicted"/>
<dbReference type="InterPro" id="IPR006680">
    <property type="entry name" value="Amidohydro-rel"/>
</dbReference>
<dbReference type="GO" id="GO:0016831">
    <property type="term" value="F:carboxy-lyase activity"/>
    <property type="evidence" value="ECO:0007669"/>
    <property type="project" value="InterPro"/>
</dbReference>
<accession>A0AB94IQ17</accession>
<evidence type="ECO:0000256" key="1">
    <source>
        <dbReference type="ARBA" id="ARBA00023239"/>
    </source>
</evidence>
<dbReference type="GO" id="GO:0016787">
    <property type="term" value="F:hydrolase activity"/>
    <property type="evidence" value="ECO:0007669"/>
    <property type="project" value="InterPro"/>
</dbReference>
<dbReference type="InterPro" id="IPR032466">
    <property type="entry name" value="Metal_Hydrolase"/>
</dbReference>
<dbReference type="EMBL" id="ALAN01000059">
    <property type="protein sequence ID" value="ETI69048.1"/>
    <property type="molecule type" value="Genomic_DNA"/>
</dbReference>
<name>A0AB94IQ17_9BACI</name>
<feature type="domain" description="Amidohydrolase-related" evidence="2">
    <location>
        <begin position="88"/>
        <end position="254"/>
    </location>
</feature>
<organism evidence="3 4">
    <name type="scientific">Neobacillus vireti LMG 21834</name>
    <dbReference type="NCBI Taxonomy" id="1131730"/>
    <lineage>
        <taxon>Bacteria</taxon>
        <taxon>Bacillati</taxon>
        <taxon>Bacillota</taxon>
        <taxon>Bacilli</taxon>
        <taxon>Bacillales</taxon>
        <taxon>Bacillaceae</taxon>
        <taxon>Neobacillus</taxon>
    </lineage>
</organism>
<dbReference type="GO" id="GO:0019748">
    <property type="term" value="P:secondary metabolic process"/>
    <property type="evidence" value="ECO:0007669"/>
    <property type="project" value="TreeGrafter"/>
</dbReference>
<dbReference type="PANTHER" id="PTHR21240">
    <property type="entry name" value="2-AMINO-3-CARBOXYLMUCONATE-6-SEMIALDEHYDE DECARBOXYLASE"/>
    <property type="match status" value="1"/>
</dbReference>
<reference evidence="3 4" key="1">
    <citation type="journal article" date="2014" name="Environ. Microbiol.">
        <title>The nitrate-ammonifying and nosZ-carrying bacterium Bacillus vireti is a potent source and sink for nitric and nitrous oxide under high nitrate conditions.</title>
        <authorList>
            <person name="Mania D."/>
            <person name="Heylen K."/>
            <person name="van Spanning R.J."/>
            <person name="Frostegard A."/>
        </authorList>
    </citation>
    <scope>NUCLEOTIDE SEQUENCE [LARGE SCALE GENOMIC DNA]</scope>
    <source>
        <strain evidence="3 4">LMG 21834</strain>
    </source>
</reference>
<dbReference type="AlphaFoldDB" id="A0AB94IQ17"/>
<dbReference type="GO" id="GO:0005737">
    <property type="term" value="C:cytoplasm"/>
    <property type="evidence" value="ECO:0007669"/>
    <property type="project" value="TreeGrafter"/>
</dbReference>
<sequence>MTKLTYFDSNIFIGNWPFHQLRYNNLEGIFHLMERVNIEKAFISSLDSVFCIDRDIPDVNHKLFKTVKEYPEKLLPFYTINPNVFNSREYVEMLVNNCNLHGIRLYPTYHDYSLHTTEVDGIAEHASELNVPIFITFRFEDERVHHPVAKVPPLIIEELSKFLNNHPETTFIIGGMRITDAEELLNQLTHQKVFFELSFVQTPFRSLELLVEKVGVDRVLFGTGLPYWYPECTTLKLETSILPYDDLQKIAKDNFQKIIDQRVR</sequence>
<dbReference type="RefSeq" id="WP_024028162.1">
    <property type="nucleotide sequence ID" value="NZ_ALAN01000059.1"/>
</dbReference>
<evidence type="ECO:0000313" key="3">
    <source>
        <dbReference type="EMBL" id="ETI69048.1"/>
    </source>
</evidence>
<keyword evidence="1" id="KW-0456">Lyase</keyword>
<evidence type="ECO:0000313" key="4">
    <source>
        <dbReference type="Proteomes" id="UP000018877"/>
    </source>
</evidence>
<dbReference type="SUPFAM" id="SSF51556">
    <property type="entry name" value="Metallo-dependent hydrolases"/>
    <property type="match status" value="1"/>
</dbReference>
<dbReference type="InterPro" id="IPR032465">
    <property type="entry name" value="ACMSD"/>
</dbReference>
<dbReference type="PANTHER" id="PTHR21240:SF28">
    <property type="entry name" value="ISO-OROTATE DECARBOXYLASE (EUROFUNG)"/>
    <property type="match status" value="1"/>
</dbReference>